<name>A0A554X5Q8_9BURK</name>
<dbReference type="InterPro" id="IPR006311">
    <property type="entry name" value="TAT_signal"/>
</dbReference>
<dbReference type="EMBL" id="VJOL01000007">
    <property type="protein sequence ID" value="TSE31163.1"/>
    <property type="molecule type" value="Genomic_DNA"/>
</dbReference>
<comment type="similarity">
    <text evidence="2">Belongs to the bacterial solute-binding protein SsuA/TauA family.</text>
</comment>
<keyword evidence="3 4" id="KW-0732">Signal</keyword>
<dbReference type="PANTHER" id="PTHR30024:SF47">
    <property type="entry name" value="TAURINE-BINDING PERIPLASMIC PROTEIN"/>
    <property type="match status" value="1"/>
</dbReference>
<keyword evidence="6" id="KW-1185">Reference proteome</keyword>
<evidence type="ECO:0000256" key="1">
    <source>
        <dbReference type="ARBA" id="ARBA00004418"/>
    </source>
</evidence>
<dbReference type="RefSeq" id="WP_143900904.1">
    <property type="nucleotide sequence ID" value="NZ_VJOL01000007.1"/>
</dbReference>
<dbReference type="Proteomes" id="UP000318542">
    <property type="component" value="Unassembled WGS sequence"/>
</dbReference>
<dbReference type="AlphaFoldDB" id="A0A554X5Q8"/>
<feature type="chain" id="PRO_5022015682" evidence="4">
    <location>
        <begin position="26"/>
        <end position="328"/>
    </location>
</feature>
<evidence type="ECO:0000256" key="2">
    <source>
        <dbReference type="ARBA" id="ARBA00010742"/>
    </source>
</evidence>
<evidence type="ECO:0000256" key="4">
    <source>
        <dbReference type="SAM" id="SignalP"/>
    </source>
</evidence>
<dbReference type="PROSITE" id="PS51318">
    <property type="entry name" value="TAT"/>
    <property type="match status" value="1"/>
</dbReference>
<accession>A0A554X5Q8</accession>
<comment type="caution">
    <text evidence="5">The sequence shown here is derived from an EMBL/GenBank/DDBJ whole genome shotgun (WGS) entry which is preliminary data.</text>
</comment>
<dbReference type="PANTHER" id="PTHR30024">
    <property type="entry name" value="ALIPHATIC SULFONATES-BINDING PROTEIN-RELATED"/>
    <property type="match status" value="1"/>
</dbReference>
<comment type="subcellular location">
    <subcellularLocation>
        <location evidence="1">Periplasm</location>
    </subcellularLocation>
</comment>
<dbReference type="Gene3D" id="3.40.190.10">
    <property type="entry name" value="Periplasmic binding protein-like II"/>
    <property type="match status" value="2"/>
</dbReference>
<evidence type="ECO:0000313" key="5">
    <source>
        <dbReference type="EMBL" id="TSE31163.1"/>
    </source>
</evidence>
<feature type="signal peptide" evidence="4">
    <location>
        <begin position="1"/>
        <end position="25"/>
    </location>
</feature>
<dbReference type="PROSITE" id="PS51257">
    <property type="entry name" value="PROKAR_LIPOPROTEIN"/>
    <property type="match status" value="1"/>
</dbReference>
<evidence type="ECO:0000313" key="6">
    <source>
        <dbReference type="Proteomes" id="UP000318542"/>
    </source>
</evidence>
<sequence length="328" mass="35563">MRADRRRLLRCGATAAATFAAPWLAGCAPDAPLTVAYHPWPGYAALRLADSLGWWEGEPLRALPTGSASASLQALRDGQAQAAGLTLDEVLSANANGVPLRIVGLFDLSHGADVVLARPGFDAPARWPGARVGHENGAVGELMLVSWLERAGLTLDAVQQVHVPFDQHERAWRAGAVDLLVTFEPLASRLIAQGAQRVFDSRELPAERPIADVLAVHARALRERRGPLRTLVRQVLAGRHHLLSLPGDAVYRLAPWLDLPPAHTLHVFNGLRLANWADNRRWLLGDPPPLLHAARALARFMHHQGMVPQADVPDDLVSALALPVEEPQ</sequence>
<dbReference type="OrthoDB" id="9815602at2"/>
<proteinExistence type="inferred from homology"/>
<protein>
    <submittedName>
        <fullName evidence="5">ABC transporter, substrate-binding protein</fullName>
    </submittedName>
</protein>
<reference evidence="5 6" key="1">
    <citation type="submission" date="2019-07" db="EMBL/GenBank/DDBJ databases">
        <title>Tepidimonas thermarum AA-1 draft genome.</title>
        <authorList>
            <person name="Da Costa M.S."/>
            <person name="Froufe H.J.C."/>
            <person name="Egas C."/>
            <person name="Albuquerque L."/>
        </authorList>
    </citation>
    <scope>NUCLEOTIDE SEQUENCE [LARGE SCALE GENOMIC DNA]</scope>
    <source>
        <strain evidence="5 6">AA-1</strain>
    </source>
</reference>
<evidence type="ECO:0000256" key="3">
    <source>
        <dbReference type="ARBA" id="ARBA00022729"/>
    </source>
</evidence>
<organism evidence="5 6">
    <name type="scientific">Tepidimonas thermarum</name>
    <dbReference type="NCBI Taxonomy" id="335431"/>
    <lineage>
        <taxon>Bacteria</taxon>
        <taxon>Pseudomonadati</taxon>
        <taxon>Pseudomonadota</taxon>
        <taxon>Betaproteobacteria</taxon>
        <taxon>Burkholderiales</taxon>
        <taxon>Tepidimonas</taxon>
    </lineage>
</organism>
<dbReference type="Pfam" id="PF13379">
    <property type="entry name" value="NMT1_2"/>
    <property type="match status" value="1"/>
</dbReference>
<dbReference type="SUPFAM" id="SSF53850">
    <property type="entry name" value="Periplasmic binding protein-like II"/>
    <property type="match status" value="1"/>
</dbReference>
<gene>
    <name evidence="5" type="ORF">Tther_00673</name>
</gene>
<dbReference type="GO" id="GO:0042597">
    <property type="term" value="C:periplasmic space"/>
    <property type="evidence" value="ECO:0007669"/>
    <property type="project" value="UniProtKB-SubCell"/>
</dbReference>